<dbReference type="PANTHER" id="PTHR42785">
    <property type="entry name" value="DNA TOPOISOMERASE, TYPE IA, CORE"/>
    <property type="match status" value="1"/>
</dbReference>
<name>A0A8J6QGZ3_9GAMM</name>
<feature type="domain" description="DNA topoisomerase type IA zn finger" evidence="1">
    <location>
        <begin position="114"/>
        <end position="151"/>
    </location>
</feature>
<organism evidence="2 3">
    <name type="scientific">Neiella litorisoli</name>
    <dbReference type="NCBI Taxonomy" id="2771431"/>
    <lineage>
        <taxon>Bacteria</taxon>
        <taxon>Pseudomonadati</taxon>
        <taxon>Pseudomonadota</taxon>
        <taxon>Gammaproteobacteria</taxon>
        <taxon>Alteromonadales</taxon>
        <taxon>Echinimonadaceae</taxon>
        <taxon>Neiella</taxon>
    </lineage>
</organism>
<dbReference type="SUPFAM" id="SSF57783">
    <property type="entry name" value="Zinc beta-ribbon"/>
    <property type="match status" value="3"/>
</dbReference>
<dbReference type="PANTHER" id="PTHR42785:SF1">
    <property type="entry name" value="DNA TOPOISOMERASE"/>
    <property type="match status" value="1"/>
</dbReference>
<dbReference type="Gene3D" id="3.30.65.10">
    <property type="entry name" value="Bacterial Topoisomerase I, domain 1"/>
    <property type="match status" value="3"/>
</dbReference>
<gene>
    <name evidence="2" type="ORF">IC617_02005</name>
</gene>
<proteinExistence type="predicted"/>
<evidence type="ECO:0000313" key="3">
    <source>
        <dbReference type="Proteomes" id="UP000638014"/>
    </source>
</evidence>
<keyword evidence="3" id="KW-1185">Reference proteome</keyword>
<accession>A0A8J6QGZ3</accession>
<dbReference type="RefSeq" id="WP_191143296.1">
    <property type="nucleotide sequence ID" value="NZ_JACXAF010000001.1"/>
</dbReference>
<dbReference type="GO" id="GO:0003917">
    <property type="term" value="F:DNA topoisomerase type I (single strand cut, ATP-independent) activity"/>
    <property type="evidence" value="ECO:0007669"/>
    <property type="project" value="InterPro"/>
</dbReference>
<dbReference type="GO" id="GO:0005694">
    <property type="term" value="C:chromosome"/>
    <property type="evidence" value="ECO:0007669"/>
    <property type="project" value="InterPro"/>
</dbReference>
<keyword evidence="2" id="KW-0238">DNA-binding</keyword>
<comment type="caution">
    <text evidence="2">The sequence shown here is derived from an EMBL/GenBank/DDBJ whole genome shotgun (WGS) entry which is preliminary data.</text>
</comment>
<dbReference type="Pfam" id="PF01396">
    <property type="entry name" value="Zn_ribbon_Top1"/>
    <property type="match status" value="3"/>
</dbReference>
<protein>
    <submittedName>
        <fullName evidence="2">Topoisomerase DNA-binding C4 zinc finger domain-containing protein</fullName>
    </submittedName>
</protein>
<dbReference type="InterPro" id="IPR013498">
    <property type="entry name" value="Topo_IA_Znf"/>
</dbReference>
<dbReference type="EMBL" id="JACXAF010000001">
    <property type="protein sequence ID" value="MBD1388193.1"/>
    <property type="molecule type" value="Genomic_DNA"/>
</dbReference>
<feature type="domain" description="DNA topoisomerase type IA zn finger" evidence="1">
    <location>
        <begin position="71"/>
        <end position="107"/>
    </location>
</feature>
<reference evidence="2" key="1">
    <citation type="submission" date="2020-09" db="EMBL/GenBank/DDBJ databases">
        <title>A novel bacterium of genus Neiella, isolated from South China Sea.</title>
        <authorList>
            <person name="Huang H."/>
            <person name="Mo K."/>
            <person name="Hu Y."/>
        </authorList>
    </citation>
    <scope>NUCLEOTIDE SEQUENCE</scope>
    <source>
        <strain evidence="2">HB171785</strain>
    </source>
</reference>
<dbReference type="GO" id="GO:0003677">
    <property type="term" value="F:DNA binding"/>
    <property type="evidence" value="ECO:0007669"/>
    <property type="project" value="UniProtKB-KW"/>
</dbReference>
<feature type="domain" description="DNA topoisomerase type IA zn finger" evidence="1">
    <location>
        <begin position="22"/>
        <end position="56"/>
    </location>
</feature>
<sequence>MSSGIDHKLFSQHEHALEQDHGDCPQCGHKLLLKHGKRGPFIGCSHYPECDYLQPLHHHADSSIKQVLDGTSCPDCGKQLALKQGRYGMFVGCTGFPECHHTEQIDDTPSTELTCPQCKKGQLIERTSRYGKSFYACSSYPKCQFAVNHPPRQGNCQFCGFELLVERKMASGKVLVCASKKCGKKQQ</sequence>
<dbReference type="InterPro" id="IPR000380">
    <property type="entry name" value="Topo_IA"/>
</dbReference>
<dbReference type="GO" id="GO:0006265">
    <property type="term" value="P:DNA topological change"/>
    <property type="evidence" value="ECO:0007669"/>
    <property type="project" value="InterPro"/>
</dbReference>
<dbReference type="AlphaFoldDB" id="A0A8J6QGZ3"/>
<dbReference type="Proteomes" id="UP000638014">
    <property type="component" value="Unassembled WGS sequence"/>
</dbReference>
<evidence type="ECO:0000313" key="2">
    <source>
        <dbReference type="EMBL" id="MBD1388193.1"/>
    </source>
</evidence>
<evidence type="ECO:0000259" key="1">
    <source>
        <dbReference type="Pfam" id="PF01396"/>
    </source>
</evidence>